<sequence length="214" mass="24213">MAEQITELLHAAELGDPEAKNRLFERVYADLRAMASQWLAREKSGNTLQPSALVNEVYLRVFRRADTDRDTEKDSERSSSPRQWEGRRHFFAAAANAMRQILVDAARRKTRVKRGGDISRILIDPNEISAPEMAGQLIALDDAMTALETAEPQIAELVRLRFFAGLTLREAAEELGIGRRTADGYWAYAKAWLLAEMTDADDEQDTFERKNRAS</sequence>
<dbReference type="Gene3D" id="1.10.1740.10">
    <property type="match status" value="1"/>
</dbReference>
<dbReference type="EMBL" id="SJPN01000002">
    <property type="protein sequence ID" value="TWU06063.1"/>
    <property type="molecule type" value="Genomic_DNA"/>
</dbReference>
<protein>
    <submittedName>
        <fullName evidence="6">ECF sigma factor</fullName>
    </submittedName>
</protein>
<evidence type="ECO:0000256" key="1">
    <source>
        <dbReference type="ARBA" id="ARBA00010641"/>
    </source>
</evidence>
<dbReference type="PANTHER" id="PTHR43133:SF39">
    <property type="entry name" value="SIMILAR TO RNA POLYMERASE SIGMA-E FACTOR"/>
    <property type="match status" value="1"/>
</dbReference>
<organism evidence="6 7">
    <name type="scientific">Stieleria varia</name>
    <dbReference type="NCBI Taxonomy" id="2528005"/>
    <lineage>
        <taxon>Bacteria</taxon>
        <taxon>Pseudomonadati</taxon>
        <taxon>Planctomycetota</taxon>
        <taxon>Planctomycetia</taxon>
        <taxon>Pirellulales</taxon>
        <taxon>Pirellulaceae</taxon>
        <taxon>Stieleria</taxon>
    </lineage>
</organism>
<dbReference type="SUPFAM" id="SSF88659">
    <property type="entry name" value="Sigma3 and sigma4 domains of RNA polymerase sigma factors"/>
    <property type="match status" value="1"/>
</dbReference>
<evidence type="ECO:0000256" key="2">
    <source>
        <dbReference type="ARBA" id="ARBA00023015"/>
    </source>
</evidence>
<dbReference type="Gene3D" id="1.10.10.10">
    <property type="entry name" value="Winged helix-like DNA-binding domain superfamily/Winged helix DNA-binding domain"/>
    <property type="match status" value="1"/>
</dbReference>
<keyword evidence="2" id="KW-0805">Transcription regulation</keyword>
<dbReference type="InterPro" id="IPR039425">
    <property type="entry name" value="RNA_pol_sigma-70-like"/>
</dbReference>
<accession>A0A5C6B1Q5</accession>
<dbReference type="AlphaFoldDB" id="A0A5C6B1Q5"/>
<dbReference type="SUPFAM" id="SSF88946">
    <property type="entry name" value="Sigma2 domain of RNA polymerase sigma factors"/>
    <property type="match status" value="1"/>
</dbReference>
<evidence type="ECO:0000256" key="3">
    <source>
        <dbReference type="ARBA" id="ARBA00023082"/>
    </source>
</evidence>
<feature type="domain" description="RNA polymerase sigma-70 ECF-like HTH" evidence="5">
    <location>
        <begin position="3"/>
        <end position="198"/>
    </location>
</feature>
<dbReference type="GO" id="GO:0006352">
    <property type="term" value="P:DNA-templated transcription initiation"/>
    <property type="evidence" value="ECO:0007669"/>
    <property type="project" value="InterPro"/>
</dbReference>
<proteinExistence type="inferred from homology"/>
<dbReference type="InterPro" id="IPR053812">
    <property type="entry name" value="HTH_Sigma70_ECF-like"/>
</dbReference>
<gene>
    <name evidence="6" type="ORF">Pla52n_17830</name>
</gene>
<keyword evidence="3" id="KW-0731">Sigma factor</keyword>
<dbReference type="Proteomes" id="UP000320176">
    <property type="component" value="Unassembled WGS sequence"/>
</dbReference>
<name>A0A5C6B1Q5_9BACT</name>
<dbReference type="InterPro" id="IPR011517">
    <property type="entry name" value="RNA_pol_sigma70_ECF-like"/>
</dbReference>
<dbReference type="RefSeq" id="WP_146519205.1">
    <property type="nucleotide sequence ID" value="NZ_CP151726.1"/>
</dbReference>
<dbReference type="InterPro" id="IPR013325">
    <property type="entry name" value="RNA_pol_sigma_r2"/>
</dbReference>
<comment type="caution">
    <text evidence="6">The sequence shown here is derived from an EMBL/GenBank/DDBJ whole genome shotgun (WGS) entry which is preliminary data.</text>
</comment>
<evidence type="ECO:0000256" key="4">
    <source>
        <dbReference type="ARBA" id="ARBA00023163"/>
    </source>
</evidence>
<dbReference type="NCBIfam" id="TIGR02999">
    <property type="entry name" value="Sig-70_X6"/>
    <property type="match status" value="1"/>
</dbReference>
<comment type="similarity">
    <text evidence="1">Belongs to the sigma-70 factor family. ECF subfamily.</text>
</comment>
<evidence type="ECO:0000313" key="7">
    <source>
        <dbReference type="Proteomes" id="UP000320176"/>
    </source>
</evidence>
<dbReference type="PANTHER" id="PTHR43133">
    <property type="entry name" value="RNA POLYMERASE ECF-TYPE SIGMA FACTO"/>
    <property type="match status" value="1"/>
</dbReference>
<dbReference type="InterPro" id="IPR014284">
    <property type="entry name" value="RNA_pol_sigma-70_dom"/>
</dbReference>
<keyword evidence="4" id="KW-0804">Transcription</keyword>
<dbReference type="NCBIfam" id="TIGR02937">
    <property type="entry name" value="sigma70-ECF"/>
    <property type="match status" value="1"/>
</dbReference>
<evidence type="ECO:0000259" key="5">
    <source>
        <dbReference type="Pfam" id="PF07638"/>
    </source>
</evidence>
<dbReference type="OrthoDB" id="278371at2"/>
<dbReference type="InterPro" id="IPR036388">
    <property type="entry name" value="WH-like_DNA-bd_sf"/>
</dbReference>
<dbReference type="InterPro" id="IPR013324">
    <property type="entry name" value="RNA_pol_sigma_r3/r4-like"/>
</dbReference>
<reference evidence="6 7" key="1">
    <citation type="submission" date="2019-02" db="EMBL/GenBank/DDBJ databases">
        <title>Deep-cultivation of Planctomycetes and their phenomic and genomic characterization uncovers novel biology.</title>
        <authorList>
            <person name="Wiegand S."/>
            <person name="Jogler M."/>
            <person name="Boedeker C."/>
            <person name="Pinto D."/>
            <person name="Vollmers J."/>
            <person name="Rivas-Marin E."/>
            <person name="Kohn T."/>
            <person name="Peeters S.H."/>
            <person name="Heuer A."/>
            <person name="Rast P."/>
            <person name="Oberbeckmann S."/>
            <person name="Bunk B."/>
            <person name="Jeske O."/>
            <person name="Meyerdierks A."/>
            <person name="Storesund J.E."/>
            <person name="Kallscheuer N."/>
            <person name="Luecker S."/>
            <person name="Lage O.M."/>
            <person name="Pohl T."/>
            <person name="Merkel B.J."/>
            <person name="Hornburger P."/>
            <person name="Mueller R.-W."/>
            <person name="Bruemmer F."/>
            <person name="Labrenz M."/>
            <person name="Spormann A.M."/>
            <person name="Op Den Camp H."/>
            <person name="Overmann J."/>
            <person name="Amann R."/>
            <person name="Jetten M.S.M."/>
            <person name="Mascher T."/>
            <person name="Medema M.H."/>
            <person name="Devos D.P."/>
            <person name="Kaster A.-K."/>
            <person name="Ovreas L."/>
            <person name="Rohde M."/>
            <person name="Galperin M.Y."/>
            <person name="Jogler C."/>
        </authorList>
    </citation>
    <scope>NUCLEOTIDE SEQUENCE [LARGE SCALE GENOMIC DNA]</scope>
    <source>
        <strain evidence="6 7">Pla52n</strain>
    </source>
</reference>
<dbReference type="GO" id="GO:0016987">
    <property type="term" value="F:sigma factor activity"/>
    <property type="evidence" value="ECO:0007669"/>
    <property type="project" value="UniProtKB-KW"/>
</dbReference>
<keyword evidence="7" id="KW-1185">Reference proteome</keyword>
<evidence type="ECO:0000313" key="6">
    <source>
        <dbReference type="EMBL" id="TWU06063.1"/>
    </source>
</evidence>
<dbReference type="Pfam" id="PF07638">
    <property type="entry name" value="Sigma70_ECF"/>
    <property type="match status" value="1"/>
</dbReference>